<dbReference type="Gene3D" id="3.40.390.10">
    <property type="entry name" value="Collagenase (Catalytic Domain)"/>
    <property type="match status" value="1"/>
</dbReference>
<reference evidence="5" key="1">
    <citation type="submission" date="2016-11" db="EMBL/GenBank/DDBJ databases">
        <authorList>
            <person name="Varghese N."/>
            <person name="Submissions S."/>
        </authorList>
    </citation>
    <scope>NUCLEOTIDE SEQUENCE [LARGE SCALE GENOMIC DNA]</scope>
    <source>
        <strain evidence="5">DSM 19858</strain>
    </source>
</reference>
<protein>
    <recommendedName>
        <fullName evidence="3">DUF5648 domain-containing protein</fullName>
    </recommendedName>
</protein>
<keyword evidence="5" id="KW-1185">Reference proteome</keyword>
<evidence type="ECO:0000256" key="2">
    <source>
        <dbReference type="SAM" id="SignalP"/>
    </source>
</evidence>
<organism evidence="4 5">
    <name type="scientific">Pseudozobellia thermophila</name>
    <dbReference type="NCBI Taxonomy" id="192903"/>
    <lineage>
        <taxon>Bacteria</taxon>
        <taxon>Pseudomonadati</taxon>
        <taxon>Bacteroidota</taxon>
        <taxon>Flavobacteriia</taxon>
        <taxon>Flavobacteriales</taxon>
        <taxon>Flavobacteriaceae</taxon>
        <taxon>Pseudozobellia</taxon>
    </lineage>
</organism>
<accession>A0A1M6ECF8</accession>
<evidence type="ECO:0000256" key="1">
    <source>
        <dbReference type="SAM" id="Coils"/>
    </source>
</evidence>
<keyword evidence="1" id="KW-0175">Coiled coil</keyword>
<dbReference type="GO" id="GO:0008237">
    <property type="term" value="F:metallopeptidase activity"/>
    <property type="evidence" value="ECO:0007669"/>
    <property type="project" value="InterPro"/>
</dbReference>
<dbReference type="SUPFAM" id="SSF55486">
    <property type="entry name" value="Metalloproteases ('zincins'), catalytic domain"/>
    <property type="match status" value="1"/>
</dbReference>
<sequence length="792" mass="88193">MDLKKILFVAAPSFFFFFMAYAKIPSNGMGPGKCTGASIGKTDISTAVYVPLYRWYSTSRGDNFTTTNPAWRGTRGDRKAPDYTFSRIEGSLFNPNNPQPPGTVAVYSWYSPSRKDNFMTSDPRWRGNRGDTRTPDYRFVRLEGYAYDPDAPPPTGAATLYSWYSPDRGDNFVTTSRAWAGFKGVDSKAPNYNYVRREGYVLPYFNHPSGSYNIVPLFFHFQYDHIDADSGLPAYGSGENMQTMDTIDKAIDKLNQLMEKARGLDTRILKFVRVGVRYQQLAIDDPALLPLYSWKSARRNDQLAFAHPSWRIDPEIDGQMNPPDYIPQRKEGSIFPPDEPKPAGTVALYSWYSPSRGDNLITTNPEWDGSIYDTKAPDYHLIRKEGYIYDPTRPQPENTVALYSWYNPIEGDNLATTDHSWAGRRGDTRDSNYRFVRMEGYVATPSGCDLRSSSISIHRMDKTINILATNACKGITTSPSTIVATAGSLAHEIGHALGLFHTFDGNKNTSTAELLHRNLDPNSDDSCYIKGDRVCDTPPDYGKARPDGDLTDVVCGGIVPVPCEQLGPPCDLQESIIDGNGLCRAAGNQGLRTYDAIALGLQGGTPNNIMGYSSQEELSYEQYVRMLYYSLWRFGLKSQVPSDDKNIFKEFIFAPPATEFWNTVPSFKHQLNKPKLDSNIPMYRSSLSNNNQWAAGVTGSVGDRLLNFSLRILGSGLPGNGTEIQVSLPDGRMIGISAENLHLEEGSVVFDEIYGQNLDALRDLQPHGQWKVSLLNSGGFTPSEARLSVIGH</sequence>
<name>A0A1M6ECF8_9FLAO</name>
<feature type="domain" description="DUF5648" evidence="3">
    <location>
        <begin position="51"/>
        <end position="177"/>
    </location>
</feature>
<feature type="signal peptide" evidence="2">
    <location>
        <begin position="1"/>
        <end position="22"/>
    </location>
</feature>
<dbReference type="EMBL" id="FQYU01000002">
    <property type="protein sequence ID" value="SHI83165.1"/>
    <property type="molecule type" value="Genomic_DNA"/>
</dbReference>
<dbReference type="InterPro" id="IPR024079">
    <property type="entry name" value="MetalloPept_cat_dom_sf"/>
</dbReference>
<dbReference type="RefSeq" id="WP_072989908.1">
    <property type="nucleotide sequence ID" value="NZ_FQYU01000002.1"/>
</dbReference>
<dbReference type="OrthoDB" id="6278496at2"/>
<keyword evidence="2" id="KW-0732">Signal</keyword>
<dbReference type="AlphaFoldDB" id="A0A1M6ECF8"/>
<feature type="chain" id="PRO_5012816286" description="DUF5648 domain-containing protein" evidence="2">
    <location>
        <begin position="23"/>
        <end position="792"/>
    </location>
</feature>
<evidence type="ECO:0000313" key="4">
    <source>
        <dbReference type="EMBL" id="SHI83165.1"/>
    </source>
</evidence>
<proteinExistence type="predicted"/>
<evidence type="ECO:0000259" key="3">
    <source>
        <dbReference type="Pfam" id="PF18885"/>
    </source>
</evidence>
<dbReference type="InterPro" id="IPR043708">
    <property type="entry name" value="DUF5648"/>
</dbReference>
<dbReference type="Pfam" id="PF18885">
    <property type="entry name" value="DUF5648"/>
    <property type="match status" value="1"/>
</dbReference>
<feature type="coiled-coil region" evidence="1">
    <location>
        <begin position="240"/>
        <end position="267"/>
    </location>
</feature>
<gene>
    <name evidence="4" type="ORF">SAMN04488513_10214</name>
</gene>
<evidence type="ECO:0000313" key="5">
    <source>
        <dbReference type="Proteomes" id="UP000184543"/>
    </source>
</evidence>
<dbReference type="Proteomes" id="UP000184543">
    <property type="component" value="Unassembled WGS sequence"/>
</dbReference>